<gene>
    <name evidence="1" type="ORF">G5I_04674</name>
</gene>
<protein>
    <submittedName>
        <fullName evidence="1">Uncharacterized protein</fullName>
    </submittedName>
</protein>
<name>F4WGA0_ACREC</name>
<organism evidence="2">
    <name type="scientific">Acromyrmex echinatior</name>
    <name type="common">Panamanian leafcutter ant</name>
    <name type="synonym">Acromyrmex octospinosus echinatior</name>
    <dbReference type="NCBI Taxonomy" id="103372"/>
    <lineage>
        <taxon>Eukaryota</taxon>
        <taxon>Metazoa</taxon>
        <taxon>Ecdysozoa</taxon>
        <taxon>Arthropoda</taxon>
        <taxon>Hexapoda</taxon>
        <taxon>Insecta</taxon>
        <taxon>Pterygota</taxon>
        <taxon>Neoptera</taxon>
        <taxon>Endopterygota</taxon>
        <taxon>Hymenoptera</taxon>
        <taxon>Apocrita</taxon>
        <taxon>Aculeata</taxon>
        <taxon>Formicoidea</taxon>
        <taxon>Formicidae</taxon>
        <taxon>Myrmicinae</taxon>
        <taxon>Acromyrmex</taxon>
    </lineage>
</organism>
<sequence>MITDVRSSGYDPSSVYRASEIGVLRKFQEDDQTRSSRNGQRSKSGRITVMVKETKGRAVALGANDLSRVKTGCVDSKVVKRFFADSITYQAALMPCSFTARSYHKDAFATCVAMRQTQQRTASDIAEHADSKRSVRISRPAMIRRYRNRMKVDVASLAPRYVSSRIIAIAVIAILLIMKRPIHTAHLNGSLPSLTVNVEVDDRGQWLVQGLWFELKFDAAPRRRFLPTSTAASVPRIVDGRLARSVPADPDLRASRAPDSSPGRESRINIEPALNFALAKRPAKGDEDVEETNARIAANVSSNQPSNQINDLNVTSEFLTVLSYEDSSLGERLGMTD</sequence>
<proteinExistence type="predicted"/>
<evidence type="ECO:0000313" key="1">
    <source>
        <dbReference type="EMBL" id="EGI66867.1"/>
    </source>
</evidence>
<dbReference type="InParanoid" id="F4WGA0"/>
<reference evidence="1" key="1">
    <citation type="submission" date="2011-02" db="EMBL/GenBank/DDBJ databases">
        <title>The genome of the leaf-cutting ant Acromyrmex echinatior suggests key adaptations to social evolution and fungus farming.</title>
        <authorList>
            <person name="Nygaard S."/>
            <person name="Zhang G."/>
        </authorList>
    </citation>
    <scope>NUCLEOTIDE SEQUENCE</scope>
</reference>
<accession>F4WGA0</accession>
<dbReference type="AlphaFoldDB" id="F4WGA0"/>
<dbReference type="Proteomes" id="UP000007755">
    <property type="component" value="Unassembled WGS sequence"/>
</dbReference>
<evidence type="ECO:0000313" key="2">
    <source>
        <dbReference type="Proteomes" id="UP000007755"/>
    </source>
</evidence>
<dbReference type="EMBL" id="GL888128">
    <property type="protein sequence ID" value="EGI66867.1"/>
    <property type="molecule type" value="Genomic_DNA"/>
</dbReference>
<keyword evidence="2" id="KW-1185">Reference proteome</keyword>